<keyword evidence="2" id="KW-1185">Reference proteome</keyword>
<dbReference type="VEuPathDB" id="FungiDB:BD410DRAFT_794007"/>
<name>A0A4Y7PT55_9AGAM</name>
<sequence length="293" mass="32407">MLDRLFRVGVRPALFKGAPVLEADYNATEIRSPEMNTICGTRLESPCPPIHIGSTSTTTAHNTYTHPSSPISFDALIPDMAFDLGDQSKLKFNEARMRDDVNIFADEVDGNGEVYLFWPIEEDDGDDSETELLANPYGCDAWFEDFDDDDSSDYFFEASAIPGAFGGEGETDKDIELELCSDDGALCLSEDEPFDMECEADGTVDDIIILDEMYCERSHEDPLSSETGRGIRRLEDARKWMNPQMSEEEDILADSEDVPEPAVSLWALEMDLETHAPAGCGSQGVVCPDRLGI</sequence>
<protein>
    <submittedName>
        <fullName evidence="1">Uncharacterized protein</fullName>
    </submittedName>
</protein>
<dbReference type="EMBL" id="ML170217">
    <property type="protein sequence ID" value="TDL17710.1"/>
    <property type="molecule type" value="Genomic_DNA"/>
</dbReference>
<reference evidence="1 2" key="1">
    <citation type="submission" date="2018-06" db="EMBL/GenBank/DDBJ databases">
        <title>A transcriptomic atlas of mushroom development highlights an independent origin of complex multicellularity.</title>
        <authorList>
            <consortium name="DOE Joint Genome Institute"/>
            <person name="Krizsan K."/>
            <person name="Almasi E."/>
            <person name="Merenyi Z."/>
            <person name="Sahu N."/>
            <person name="Viragh M."/>
            <person name="Koszo T."/>
            <person name="Mondo S."/>
            <person name="Kiss B."/>
            <person name="Balint B."/>
            <person name="Kues U."/>
            <person name="Barry K."/>
            <person name="Hegedus J.C."/>
            <person name="Henrissat B."/>
            <person name="Johnson J."/>
            <person name="Lipzen A."/>
            <person name="Ohm R."/>
            <person name="Nagy I."/>
            <person name="Pangilinan J."/>
            <person name="Yan J."/>
            <person name="Xiong Y."/>
            <person name="Grigoriev I.V."/>
            <person name="Hibbett D.S."/>
            <person name="Nagy L.G."/>
        </authorList>
    </citation>
    <scope>NUCLEOTIDE SEQUENCE [LARGE SCALE GENOMIC DNA]</scope>
    <source>
        <strain evidence="1 2">SZMC22713</strain>
    </source>
</reference>
<gene>
    <name evidence="1" type="ORF">BD410DRAFT_794007</name>
</gene>
<proteinExistence type="predicted"/>
<dbReference type="Proteomes" id="UP000294933">
    <property type="component" value="Unassembled WGS sequence"/>
</dbReference>
<evidence type="ECO:0000313" key="1">
    <source>
        <dbReference type="EMBL" id="TDL17710.1"/>
    </source>
</evidence>
<dbReference type="AlphaFoldDB" id="A0A4Y7PT55"/>
<organism evidence="1 2">
    <name type="scientific">Rickenella mellea</name>
    <dbReference type="NCBI Taxonomy" id="50990"/>
    <lineage>
        <taxon>Eukaryota</taxon>
        <taxon>Fungi</taxon>
        <taxon>Dikarya</taxon>
        <taxon>Basidiomycota</taxon>
        <taxon>Agaricomycotina</taxon>
        <taxon>Agaricomycetes</taxon>
        <taxon>Hymenochaetales</taxon>
        <taxon>Rickenellaceae</taxon>
        <taxon>Rickenella</taxon>
    </lineage>
</organism>
<evidence type="ECO:0000313" key="2">
    <source>
        <dbReference type="Proteomes" id="UP000294933"/>
    </source>
</evidence>
<accession>A0A4Y7PT55</accession>